<dbReference type="InterPro" id="IPR027417">
    <property type="entry name" value="P-loop_NTPase"/>
</dbReference>
<comment type="caution">
    <text evidence="1">The sequence shown here is derived from an EMBL/GenBank/DDBJ whole genome shotgun (WGS) entry which is preliminary data.</text>
</comment>
<evidence type="ECO:0008006" key="3">
    <source>
        <dbReference type="Google" id="ProtNLM"/>
    </source>
</evidence>
<reference evidence="1 2" key="1">
    <citation type="submission" date="2020-03" db="EMBL/GenBank/DDBJ databases">
        <title>Genome sequence of strain Massilia sp. TW-1.</title>
        <authorList>
            <person name="Chaudhary D.K."/>
        </authorList>
    </citation>
    <scope>NUCLEOTIDE SEQUENCE [LARGE SCALE GENOMIC DNA]</scope>
    <source>
        <strain evidence="1 2">TW-1</strain>
    </source>
</reference>
<sequence>MKKPDMPRAEIIAEMRPDGAIRPVIRRLADESGAYIIVSSTGSTADSALQTRQHALREALTDVGNADQLSTDFYDRTRLASWVRCHPGLISWVKEKIGRASVGWRPYGQWGGAHEGPDAEYLLDDKLRLHLGKHRDAPAQSVVQAIDGLRDELATAGKVIRLVGLSGVGKTRLAQALFDARIGSWPLPPSLAIYANLSDDPDPQPTGLASDLIANCTRAILIVDNCPPDLHRRLAEVCGGQGSTVSVLTIEYDVREDQPERTQVVRLDTSSPALIEALLRRRYSQLSQVDARTIANASGGNARIAIALAETVDRSDSISGLSDEELFQRLFRQRQDSDNALLLTAQMCSLVYSFQGTDLTGNEAELPRLAALAGQAPAETFRHVRELLRRDLVQQRGPWRAVLPHAIANRLAARALEDTPYDFIDHQLVSGGTERLAKSFSRRLSFLHDQPAAIAIVERWFAPEGLLYNVSALSDLGRTMFHNVAPVLPEAALSALERVSVSSPYLAASVWRQHLPLLRSLAYDPPLFERSVQMLARAALENGDERAAKEISDAFVSLFPICLSGTHATIEQRLAVIERLLRSDQSAARALGLRAMDAVLKTSHFSGGYQFEFGARSRDYGFFPDNEEKLTHWYSAALTLIERLAPLNEWFSNEMRGTLARNFNGLWTIAGVYDQTERLSHRFAADGFWREGWFACKQTLRFGRSQRDQQGAARLTMLEAVLRPSNITEQVMAIALSERSGTLELEELEAIDDDFTEASARLESRARELGEIVGADDTLFEQLLPVMLRGGVRAWTLGQGVAATSPQTQATWARFVEELAKVPPEQQDVQVLRGFLAELWKRDHDLVHSILDAMLATPDLAAFVPLLQTALDIDKRGMGRLERALLTGVPVRMYRFLAYGRVTDRAPAGPLKDLLLLIAGQPDGFDVALEILSMRFHSDRSDQRDHEPELLLAGAGLLRHIKFCTDNSSKAYQLAEVVKACLAAADVSPHAADVARQLRDAVASHKTYSFNNNELLTALLEVQPVGVLDALFAGSDDDRAAGVDVFDCLGAHRNNPADTISCDTLIEWCNADAVVRYPLAAEFVSFSRHAEESESLVWSEQAVALLVGAPNPGQVLSAFIARFQPTSWSGSRAAIIEANSRLLDSISSVLPSLEPVVIAAKVEITEAVSAERRRETARDRVDDERFEW</sequence>
<keyword evidence="2" id="KW-1185">Reference proteome</keyword>
<protein>
    <recommendedName>
        <fullName evidence="3">ATP-binding protein</fullName>
    </recommendedName>
</protein>
<proteinExistence type="predicted"/>
<organism evidence="1 2">
    <name type="scientific">Telluria antibiotica</name>
    <dbReference type="NCBI Taxonomy" id="2717319"/>
    <lineage>
        <taxon>Bacteria</taxon>
        <taxon>Pseudomonadati</taxon>
        <taxon>Pseudomonadota</taxon>
        <taxon>Betaproteobacteria</taxon>
        <taxon>Burkholderiales</taxon>
        <taxon>Oxalobacteraceae</taxon>
        <taxon>Telluria group</taxon>
        <taxon>Telluria</taxon>
    </lineage>
</organism>
<gene>
    <name evidence="1" type="ORF">HAV22_02650</name>
</gene>
<dbReference type="EMBL" id="JAAQOM010000001">
    <property type="protein sequence ID" value="NIA52555.1"/>
    <property type="molecule type" value="Genomic_DNA"/>
</dbReference>
<evidence type="ECO:0000313" key="2">
    <source>
        <dbReference type="Proteomes" id="UP000716322"/>
    </source>
</evidence>
<name>A0ABX0P8J7_9BURK</name>
<evidence type="ECO:0000313" key="1">
    <source>
        <dbReference type="EMBL" id="NIA52555.1"/>
    </source>
</evidence>
<dbReference type="RefSeq" id="WP_166856167.1">
    <property type="nucleotide sequence ID" value="NZ_JAAQOM010000001.1"/>
</dbReference>
<dbReference type="Proteomes" id="UP000716322">
    <property type="component" value="Unassembled WGS sequence"/>
</dbReference>
<dbReference type="SUPFAM" id="SSF52540">
    <property type="entry name" value="P-loop containing nucleoside triphosphate hydrolases"/>
    <property type="match status" value="1"/>
</dbReference>
<accession>A0ABX0P8J7</accession>